<protein>
    <submittedName>
        <fullName evidence="8">Zinc finger</fullName>
    </submittedName>
</protein>
<dbReference type="Gene3D" id="3.30.160.60">
    <property type="entry name" value="Classic Zinc Finger"/>
    <property type="match status" value="4"/>
</dbReference>
<evidence type="ECO:0000256" key="3">
    <source>
        <dbReference type="ARBA" id="ARBA00022771"/>
    </source>
</evidence>
<sequence length="521" mass="57407">MPLPSIGHILLAPQQKRRDSFTSVVDMDLNTLLNTNRAAAGVVNRNMQYEVPLPINMNHDMSNTGHYAQQNLYVPNTNSRIKSETGSERGVSPHTSDHSSRYSSQTPQNSGVAYQHIAAQLQNSMRYPSPSQMPQQNGISLLQHSYHPNTTQEQTYQQQPASMGAVQSVQQTQPDQTPTEGGRTSTGSSGLPKAFACSTCQKGFARRSDLARHERIHSGVRPHVCDHPGCGKQFIQRSALTVHSRVHTGEKPHMCERCGKPFSDSSSLARHRRIHSGKRPYKCPYADCQKTFTRRTTLTRHQNHHTGTIEESEAATAAALASRVSMQNARSRGSDEENDFSGDGKSPMPPQSDRPASLSPAAGMNGVAQLQRQSSDYYMNAMNGGMAVPAHMRPEMQSTSRAQSPQQYPMPVSTQQQRPQLTSNPSSGGYNPPQILEPPTANGQQTSASGNNSPHMNAQVGGWQSPHNGMTTGQATDYSYPDGYTQVNAAQMYYQPRPHSTAPMDYRQMPQQEMWTAQHQQ</sequence>
<dbReference type="GO" id="GO:0000785">
    <property type="term" value="C:chromatin"/>
    <property type="evidence" value="ECO:0007669"/>
    <property type="project" value="TreeGrafter"/>
</dbReference>
<feature type="compositionally biased region" description="Polar residues" evidence="6">
    <location>
        <begin position="101"/>
        <end position="110"/>
    </location>
</feature>
<evidence type="ECO:0000313" key="8">
    <source>
        <dbReference type="EMBL" id="CAK4034769.1"/>
    </source>
</evidence>
<dbReference type="PANTHER" id="PTHR14003:SF20">
    <property type="entry name" value="FINGER DOMAIN PROTEIN, PUTATIVE (AFU_ORTHOLOGUE AFUA_4G10380)-RELATED"/>
    <property type="match status" value="1"/>
</dbReference>
<feature type="compositionally biased region" description="Polar residues" evidence="6">
    <location>
        <begin position="150"/>
        <end position="176"/>
    </location>
</feature>
<proteinExistence type="predicted"/>
<dbReference type="GO" id="GO:0008270">
    <property type="term" value="F:zinc ion binding"/>
    <property type="evidence" value="ECO:0007669"/>
    <property type="project" value="UniProtKB-KW"/>
</dbReference>
<feature type="domain" description="C2H2-type" evidence="7">
    <location>
        <begin position="253"/>
        <end position="280"/>
    </location>
</feature>
<keyword evidence="3 5" id="KW-0863">Zinc-finger</keyword>
<evidence type="ECO:0000259" key="7">
    <source>
        <dbReference type="PROSITE" id="PS50157"/>
    </source>
</evidence>
<gene>
    <name evidence="8" type="ORF">LECACI_7A009927</name>
</gene>
<keyword evidence="2" id="KW-0677">Repeat</keyword>
<keyword evidence="9" id="KW-1185">Reference proteome</keyword>
<dbReference type="GO" id="GO:0005667">
    <property type="term" value="C:transcription regulator complex"/>
    <property type="evidence" value="ECO:0007669"/>
    <property type="project" value="TreeGrafter"/>
</dbReference>
<dbReference type="FunFam" id="3.30.160.60:FF:000690">
    <property type="entry name" value="Zinc finger protein 354C"/>
    <property type="match status" value="1"/>
</dbReference>
<feature type="compositionally biased region" description="Low complexity" evidence="6">
    <location>
        <begin position="177"/>
        <end position="190"/>
    </location>
</feature>
<evidence type="ECO:0000256" key="6">
    <source>
        <dbReference type="SAM" id="MobiDB-lite"/>
    </source>
</evidence>
<keyword evidence="1" id="KW-0479">Metal-binding</keyword>
<dbReference type="PANTHER" id="PTHR14003">
    <property type="entry name" value="TRANSCRIPTIONAL REPRESSOR PROTEIN YY"/>
    <property type="match status" value="1"/>
</dbReference>
<feature type="compositionally biased region" description="Polar residues" evidence="6">
    <location>
        <begin position="441"/>
        <end position="456"/>
    </location>
</feature>
<dbReference type="GO" id="GO:0000981">
    <property type="term" value="F:DNA-binding transcription factor activity, RNA polymerase II-specific"/>
    <property type="evidence" value="ECO:0007669"/>
    <property type="project" value="UniProtKB-ARBA"/>
</dbReference>
<dbReference type="SUPFAM" id="SSF57667">
    <property type="entry name" value="beta-beta-alpha zinc fingers"/>
    <property type="match status" value="2"/>
</dbReference>
<name>A0AAI8Z934_9PEZI</name>
<feature type="domain" description="C2H2-type" evidence="7">
    <location>
        <begin position="223"/>
        <end position="252"/>
    </location>
</feature>
<evidence type="ECO:0000313" key="9">
    <source>
        <dbReference type="Proteomes" id="UP001296104"/>
    </source>
</evidence>
<evidence type="ECO:0000256" key="2">
    <source>
        <dbReference type="ARBA" id="ARBA00022737"/>
    </source>
</evidence>
<dbReference type="FunFam" id="3.30.160.60:FF:000925">
    <property type="entry name" value="Zinc finger protein 668"/>
    <property type="match status" value="1"/>
</dbReference>
<dbReference type="PROSITE" id="PS00028">
    <property type="entry name" value="ZINC_FINGER_C2H2_1"/>
    <property type="match status" value="4"/>
</dbReference>
<feature type="domain" description="C2H2-type" evidence="7">
    <location>
        <begin position="281"/>
        <end position="310"/>
    </location>
</feature>
<comment type="caution">
    <text evidence="8">The sequence shown here is derived from an EMBL/GenBank/DDBJ whole genome shotgun (WGS) entry which is preliminary data.</text>
</comment>
<dbReference type="GO" id="GO:0000978">
    <property type="term" value="F:RNA polymerase II cis-regulatory region sequence-specific DNA binding"/>
    <property type="evidence" value="ECO:0007669"/>
    <property type="project" value="TreeGrafter"/>
</dbReference>
<dbReference type="Pfam" id="PF00096">
    <property type="entry name" value="zf-C2H2"/>
    <property type="match status" value="4"/>
</dbReference>
<dbReference type="Proteomes" id="UP001296104">
    <property type="component" value="Unassembled WGS sequence"/>
</dbReference>
<feature type="region of interest" description="Disordered" evidence="6">
    <location>
        <begin position="394"/>
        <end position="477"/>
    </location>
</feature>
<dbReference type="EMBL" id="CAVMBE010000136">
    <property type="protein sequence ID" value="CAK4034769.1"/>
    <property type="molecule type" value="Genomic_DNA"/>
</dbReference>
<evidence type="ECO:0000256" key="4">
    <source>
        <dbReference type="ARBA" id="ARBA00022833"/>
    </source>
</evidence>
<dbReference type="PROSITE" id="PS50157">
    <property type="entry name" value="ZINC_FINGER_C2H2_2"/>
    <property type="match status" value="4"/>
</dbReference>
<dbReference type="InterPro" id="IPR013087">
    <property type="entry name" value="Znf_C2H2_type"/>
</dbReference>
<evidence type="ECO:0000256" key="1">
    <source>
        <dbReference type="ARBA" id="ARBA00022723"/>
    </source>
</evidence>
<feature type="region of interest" description="Disordered" evidence="6">
    <location>
        <begin position="299"/>
        <end position="361"/>
    </location>
</feature>
<organism evidence="8 9">
    <name type="scientific">Lecanosticta acicola</name>
    <dbReference type="NCBI Taxonomy" id="111012"/>
    <lineage>
        <taxon>Eukaryota</taxon>
        <taxon>Fungi</taxon>
        <taxon>Dikarya</taxon>
        <taxon>Ascomycota</taxon>
        <taxon>Pezizomycotina</taxon>
        <taxon>Dothideomycetes</taxon>
        <taxon>Dothideomycetidae</taxon>
        <taxon>Mycosphaerellales</taxon>
        <taxon>Mycosphaerellaceae</taxon>
        <taxon>Lecanosticta</taxon>
    </lineage>
</organism>
<accession>A0AAI8Z934</accession>
<evidence type="ECO:0000256" key="5">
    <source>
        <dbReference type="PROSITE-ProRule" id="PRU00042"/>
    </source>
</evidence>
<dbReference type="AlphaFoldDB" id="A0AAI8Z934"/>
<dbReference type="FunFam" id="3.30.160.60:FF:002343">
    <property type="entry name" value="Zinc finger protein 33A"/>
    <property type="match status" value="1"/>
</dbReference>
<feature type="region of interest" description="Disordered" evidence="6">
    <location>
        <begin position="79"/>
        <end position="110"/>
    </location>
</feature>
<dbReference type="SMART" id="SM00355">
    <property type="entry name" value="ZnF_C2H2"/>
    <property type="match status" value="4"/>
</dbReference>
<keyword evidence="4" id="KW-0862">Zinc</keyword>
<feature type="compositionally biased region" description="Polar residues" evidence="6">
    <location>
        <begin position="465"/>
        <end position="477"/>
    </location>
</feature>
<feature type="domain" description="C2H2-type" evidence="7">
    <location>
        <begin position="195"/>
        <end position="222"/>
    </location>
</feature>
<reference evidence="8" key="1">
    <citation type="submission" date="2023-11" db="EMBL/GenBank/DDBJ databases">
        <authorList>
            <person name="Alioto T."/>
            <person name="Alioto T."/>
            <person name="Gomez Garrido J."/>
        </authorList>
    </citation>
    <scope>NUCLEOTIDE SEQUENCE</scope>
</reference>
<feature type="region of interest" description="Disordered" evidence="6">
    <location>
        <begin position="150"/>
        <end position="190"/>
    </location>
</feature>
<dbReference type="FunFam" id="3.30.160.60:FF:000125">
    <property type="entry name" value="Putative zinc finger protein 143"/>
    <property type="match status" value="1"/>
</dbReference>
<dbReference type="InterPro" id="IPR036236">
    <property type="entry name" value="Znf_C2H2_sf"/>
</dbReference>
<feature type="compositionally biased region" description="Polar residues" evidence="6">
    <location>
        <begin position="396"/>
        <end position="429"/>
    </location>
</feature>